<feature type="non-terminal residue" evidence="2">
    <location>
        <position position="87"/>
    </location>
</feature>
<name>A0A699XH89_TANCI</name>
<accession>A0A699XH89</accession>
<dbReference type="EMBL" id="BKCJ011844635">
    <property type="protein sequence ID" value="GFD57760.1"/>
    <property type="molecule type" value="Genomic_DNA"/>
</dbReference>
<feature type="compositionally biased region" description="Low complexity" evidence="1">
    <location>
        <begin position="71"/>
        <end position="80"/>
    </location>
</feature>
<comment type="caution">
    <text evidence="2">The sequence shown here is derived from an EMBL/GenBank/DDBJ whole genome shotgun (WGS) entry which is preliminary data.</text>
</comment>
<evidence type="ECO:0000256" key="1">
    <source>
        <dbReference type="SAM" id="MobiDB-lite"/>
    </source>
</evidence>
<evidence type="ECO:0000313" key="2">
    <source>
        <dbReference type="EMBL" id="GFD57760.1"/>
    </source>
</evidence>
<reference evidence="2" key="1">
    <citation type="journal article" date="2019" name="Sci. Rep.">
        <title>Draft genome of Tanacetum cinerariifolium, the natural source of mosquito coil.</title>
        <authorList>
            <person name="Yamashiro T."/>
            <person name="Shiraishi A."/>
            <person name="Satake H."/>
            <person name="Nakayama K."/>
        </authorList>
    </citation>
    <scope>NUCLEOTIDE SEQUENCE</scope>
</reference>
<proteinExistence type="predicted"/>
<protein>
    <submittedName>
        <fullName evidence="2">Uncharacterized protein</fullName>
    </submittedName>
</protein>
<gene>
    <name evidence="2" type="ORF">Tci_929729</name>
</gene>
<feature type="compositionally biased region" description="Low complexity" evidence="1">
    <location>
        <begin position="20"/>
        <end position="46"/>
    </location>
</feature>
<dbReference type="AlphaFoldDB" id="A0A699XH89"/>
<feature type="non-terminal residue" evidence="2">
    <location>
        <position position="1"/>
    </location>
</feature>
<organism evidence="2">
    <name type="scientific">Tanacetum cinerariifolium</name>
    <name type="common">Dalmatian daisy</name>
    <name type="synonym">Chrysanthemum cinerariifolium</name>
    <dbReference type="NCBI Taxonomy" id="118510"/>
    <lineage>
        <taxon>Eukaryota</taxon>
        <taxon>Viridiplantae</taxon>
        <taxon>Streptophyta</taxon>
        <taxon>Embryophyta</taxon>
        <taxon>Tracheophyta</taxon>
        <taxon>Spermatophyta</taxon>
        <taxon>Magnoliopsida</taxon>
        <taxon>eudicotyledons</taxon>
        <taxon>Gunneridae</taxon>
        <taxon>Pentapetalae</taxon>
        <taxon>asterids</taxon>
        <taxon>campanulids</taxon>
        <taxon>Asterales</taxon>
        <taxon>Asteraceae</taxon>
        <taxon>Asteroideae</taxon>
        <taxon>Anthemideae</taxon>
        <taxon>Anthemidinae</taxon>
        <taxon>Tanacetum</taxon>
    </lineage>
</organism>
<feature type="region of interest" description="Disordered" evidence="1">
    <location>
        <begin position="1"/>
        <end position="87"/>
    </location>
</feature>
<sequence>GRVHLRRLGEGPAGEPRPLHPAQHAAPLAGPAHGPRSGARNQAPRQRAARQHRNAGGARHCGPRPPRGARRLGAAPAARARQQRNER</sequence>